<reference evidence="3 4" key="1">
    <citation type="submission" date="2022-03" db="EMBL/GenBank/DDBJ databases">
        <authorList>
            <person name="Jo J.-H."/>
            <person name="Im W.-T."/>
        </authorList>
    </citation>
    <scope>NUCLEOTIDE SEQUENCE [LARGE SCALE GENOMIC DNA]</scope>
    <source>
        <strain evidence="3 4">MA9</strain>
    </source>
</reference>
<protein>
    <submittedName>
        <fullName evidence="3">Alpha/beta hydrolase</fullName>
    </submittedName>
</protein>
<dbReference type="InterPro" id="IPR029058">
    <property type="entry name" value="AB_hydrolase_fold"/>
</dbReference>
<name>A0ABS9UEA8_9BACL</name>
<gene>
    <name evidence="3" type="ORF">LZ480_12310</name>
</gene>
<dbReference type="GO" id="GO:0016787">
    <property type="term" value="F:hydrolase activity"/>
    <property type="evidence" value="ECO:0007669"/>
    <property type="project" value="UniProtKB-KW"/>
</dbReference>
<dbReference type="RefSeq" id="WP_241369741.1">
    <property type="nucleotide sequence ID" value="NZ_JAKZFC010000004.1"/>
</dbReference>
<keyword evidence="1 3" id="KW-0378">Hydrolase</keyword>
<organism evidence="3 4">
    <name type="scientific">Solibacillus palustris</name>
    <dbReference type="NCBI Taxonomy" id="2908203"/>
    <lineage>
        <taxon>Bacteria</taxon>
        <taxon>Bacillati</taxon>
        <taxon>Bacillota</taxon>
        <taxon>Bacilli</taxon>
        <taxon>Bacillales</taxon>
        <taxon>Caryophanaceae</taxon>
        <taxon>Solibacillus</taxon>
    </lineage>
</organism>
<evidence type="ECO:0000256" key="1">
    <source>
        <dbReference type="ARBA" id="ARBA00022801"/>
    </source>
</evidence>
<accession>A0ABS9UEA8</accession>
<dbReference type="Proteomes" id="UP001316087">
    <property type="component" value="Unassembled WGS sequence"/>
</dbReference>
<dbReference type="SUPFAM" id="SSF53474">
    <property type="entry name" value="alpha/beta-Hydrolases"/>
    <property type="match status" value="1"/>
</dbReference>
<sequence length="259" mass="29442">MPMLDVESCSLYYQAKGEGTPIVFIHPPLLTCTNFVYQLEQLSKIYKVITFDIRGHGRSVYSKQAITYPLIVNDIVNLLNHLGIEKAFICGYSAGGSILLEFLLTNPSRALGGILISGMSEVNDIYLKQRISLAIKLANKKAISILTLAITWGNSKTRKIFSKLYKDATYGDARNIQQFYRYSLHYNCTSRLQEIDSPLLLVFGTKDKSFHQYARILHEKLPNSELTFLEKEKHQIPTKAAIKLNETIDEFIQNQQDVN</sequence>
<keyword evidence="4" id="KW-1185">Reference proteome</keyword>
<dbReference type="InterPro" id="IPR050266">
    <property type="entry name" value="AB_hydrolase_sf"/>
</dbReference>
<comment type="caution">
    <text evidence="3">The sequence shown here is derived from an EMBL/GenBank/DDBJ whole genome shotgun (WGS) entry which is preliminary data.</text>
</comment>
<dbReference type="PANTHER" id="PTHR43798">
    <property type="entry name" value="MONOACYLGLYCEROL LIPASE"/>
    <property type="match status" value="1"/>
</dbReference>
<evidence type="ECO:0000313" key="3">
    <source>
        <dbReference type="EMBL" id="MCH7322676.1"/>
    </source>
</evidence>
<dbReference type="InterPro" id="IPR000073">
    <property type="entry name" value="AB_hydrolase_1"/>
</dbReference>
<proteinExistence type="predicted"/>
<evidence type="ECO:0000313" key="4">
    <source>
        <dbReference type="Proteomes" id="UP001316087"/>
    </source>
</evidence>
<dbReference type="PANTHER" id="PTHR43798:SF31">
    <property type="entry name" value="AB HYDROLASE SUPERFAMILY PROTEIN YCLE"/>
    <property type="match status" value="1"/>
</dbReference>
<dbReference type="Gene3D" id="3.40.50.1820">
    <property type="entry name" value="alpha/beta hydrolase"/>
    <property type="match status" value="1"/>
</dbReference>
<evidence type="ECO:0000259" key="2">
    <source>
        <dbReference type="Pfam" id="PF00561"/>
    </source>
</evidence>
<dbReference type="EMBL" id="JAKZFC010000004">
    <property type="protein sequence ID" value="MCH7322676.1"/>
    <property type="molecule type" value="Genomic_DNA"/>
</dbReference>
<dbReference type="Pfam" id="PF00561">
    <property type="entry name" value="Abhydrolase_1"/>
    <property type="match status" value="1"/>
</dbReference>
<feature type="domain" description="AB hydrolase-1" evidence="2">
    <location>
        <begin position="26"/>
        <end position="234"/>
    </location>
</feature>